<keyword evidence="4" id="KW-1185">Reference proteome</keyword>
<keyword evidence="2" id="KW-1133">Transmembrane helix</keyword>
<accession>A0ABY1KHQ9</accession>
<organism evidence="3 4">
    <name type="scientific">Zobellia uliginosa</name>
    <dbReference type="NCBI Taxonomy" id="143224"/>
    <lineage>
        <taxon>Bacteria</taxon>
        <taxon>Pseudomonadati</taxon>
        <taxon>Bacteroidota</taxon>
        <taxon>Flavobacteriia</taxon>
        <taxon>Flavobacteriales</taxon>
        <taxon>Flavobacteriaceae</taxon>
        <taxon>Zobellia</taxon>
    </lineage>
</organism>
<proteinExistence type="predicted"/>
<evidence type="ECO:0000256" key="1">
    <source>
        <dbReference type="SAM" id="MobiDB-lite"/>
    </source>
</evidence>
<evidence type="ECO:0000313" key="3">
    <source>
        <dbReference type="EMBL" id="SIS37208.1"/>
    </source>
</evidence>
<feature type="transmembrane region" description="Helical" evidence="2">
    <location>
        <begin position="21"/>
        <end position="48"/>
    </location>
</feature>
<comment type="caution">
    <text evidence="3">The sequence shown here is derived from an EMBL/GenBank/DDBJ whole genome shotgun (WGS) entry which is preliminary data.</text>
</comment>
<feature type="compositionally biased region" description="Basic residues" evidence="1">
    <location>
        <begin position="86"/>
        <end position="95"/>
    </location>
</feature>
<feature type="transmembrane region" description="Helical" evidence="2">
    <location>
        <begin position="60"/>
        <end position="79"/>
    </location>
</feature>
<evidence type="ECO:0000256" key="2">
    <source>
        <dbReference type="SAM" id="Phobius"/>
    </source>
</evidence>
<sequence>MEKHIEHKVKGKAEKFIKKTVKIIFYALAAIAFFVLFAYIFMYLWNWLMPEIFGLTTLDFWQAGGLLVLAKIIFGNFSGGKDGANKGKKKRKMQRACKSNGSRMCRDDFSKWKFYDEFWKEEGEQAYNDYLERKKNDSDQPQS</sequence>
<protein>
    <submittedName>
        <fullName evidence="3">Uncharacterized protein</fullName>
    </submittedName>
</protein>
<dbReference type="RefSeq" id="WP_076452989.1">
    <property type="nucleotide sequence ID" value="NZ_FTOB01000001.1"/>
</dbReference>
<dbReference type="EMBL" id="FTOB01000001">
    <property type="protein sequence ID" value="SIS37208.1"/>
    <property type="molecule type" value="Genomic_DNA"/>
</dbReference>
<name>A0ABY1KHQ9_9FLAO</name>
<evidence type="ECO:0000313" key="4">
    <source>
        <dbReference type="Proteomes" id="UP000185728"/>
    </source>
</evidence>
<feature type="region of interest" description="Disordered" evidence="1">
    <location>
        <begin position="79"/>
        <end position="103"/>
    </location>
</feature>
<keyword evidence="2" id="KW-0812">Transmembrane</keyword>
<dbReference type="Proteomes" id="UP000185728">
    <property type="component" value="Unassembled WGS sequence"/>
</dbReference>
<keyword evidence="2" id="KW-0472">Membrane</keyword>
<reference evidence="3 4" key="1">
    <citation type="submission" date="2017-01" db="EMBL/GenBank/DDBJ databases">
        <authorList>
            <person name="Varghese N."/>
            <person name="Submissions S."/>
        </authorList>
    </citation>
    <scope>NUCLEOTIDE SEQUENCE [LARGE SCALE GENOMIC DNA]</scope>
    <source>
        <strain evidence="3 4">DSM 2061</strain>
    </source>
</reference>
<gene>
    <name evidence="3" type="ORF">SAMN05421766_10163</name>
</gene>